<dbReference type="Proteomes" id="UP000053070">
    <property type="component" value="Unassembled WGS sequence"/>
</dbReference>
<proteinExistence type="predicted"/>
<sequence length="364" mass="39566">MMRMFLLASAAMLIAVPAATQDHAQHDHHSQQQPERDEHAGHEMPDADDPESADETHDGRADHSAMDHSTMDHSAMGHGEAGHEASDHGQMDHHQMDHSQHGEMDHAAMGHAMPAEIPSGPPPPRAFEGPEHAADLFFDPARMAQARAYNHATHGNMATGTLLFERLETRFADGEEEYVWDVTGWYGTSTDKIVFKSEGEGEFGGGVEEAEMQLLYGRAIGPFVDLQVGARVDAEPDTRAHAVIGVAGLAPYMVHFDAALFVADTGDVTARIEAEHDIKFTQSLILQPRVEAELSAQDIPERAIGTGLYELSVGARLRYGFVPEFAPYIGIEWEGATGRTADILRASGDDTGGVAVLAGLRFWF</sequence>
<reference evidence="3 4" key="1">
    <citation type="submission" date="2015-04" db="EMBL/GenBank/DDBJ databases">
        <title>The draft genome sequence of Erythrobacr gangjinensis K7-2.</title>
        <authorList>
            <person name="Zhuang L."/>
            <person name="Liu Y."/>
            <person name="Shao Z."/>
        </authorList>
    </citation>
    <scope>NUCLEOTIDE SEQUENCE [LARGE SCALE GENOMIC DNA]</scope>
    <source>
        <strain evidence="3 4">K7-2</strain>
    </source>
</reference>
<evidence type="ECO:0000256" key="1">
    <source>
        <dbReference type="SAM" id="MobiDB-lite"/>
    </source>
</evidence>
<dbReference type="RefSeq" id="WP_047007092.1">
    <property type="nucleotide sequence ID" value="NZ_CP018097.1"/>
</dbReference>
<dbReference type="InterPro" id="IPR007939">
    <property type="entry name" value="Cu-R_B_prcur"/>
</dbReference>
<dbReference type="STRING" id="502682.BMF35_a0912"/>
<name>A0A0G9MLY0_9SPHN</name>
<dbReference type="GO" id="GO:0009279">
    <property type="term" value="C:cell outer membrane"/>
    <property type="evidence" value="ECO:0007669"/>
    <property type="project" value="InterPro"/>
</dbReference>
<organism evidence="3 4">
    <name type="scientific">Aurantiacibacter gangjinensis</name>
    <dbReference type="NCBI Taxonomy" id="502682"/>
    <lineage>
        <taxon>Bacteria</taxon>
        <taxon>Pseudomonadati</taxon>
        <taxon>Pseudomonadota</taxon>
        <taxon>Alphaproteobacteria</taxon>
        <taxon>Sphingomonadales</taxon>
        <taxon>Erythrobacteraceae</taxon>
        <taxon>Aurantiacibacter</taxon>
    </lineage>
</organism>
<dbReference type="EMBL" id="LBHC01000002">
    <property type="protein sequence ID" value="KLE31741.1"/>
    <property type="molecule type" value="Genomic_DNA"/>
</dbReference>
<feature type="compositionally biased region" description="Basic and acidic residues" evidence="1">
    <location>
        <begin position="80"/>
        <end position="102"/>
    </location>
</feature>
<gene>
    <name evidence="3" type="ORF">AAW01_09540</name>
</gene>
<feature type="region of interest" description="Disordered" evidence="1">
    <location>
        <begin position="20"/>
        <end position="102"/>
    </location>
</feature>
<evidence type="ECO:0008006" key="5">
    <source>
        <dbReference type="Google" id="ProtNLM"/>
    </source>
</evidence>
<evidence type="ECO:0000256" key="2">
    <source>
        <dbReference type="SAM" id="SignalP"/>
    </source>
</evidence>
<dbReference type="GO" id="GO:0006878">
    <property type="term" value="P:intracellular copper ion homeostasis"/>
    <property type="evidence" value="ECO:0007669"/>
    <property type="project" value="InterPro"/>
</dbReference>
<dbReference type="GO" id="GO:0005507">
    <property type="term" value="F:copper ion binding"/>
    <property type="evidence" value="ECO:0007669"/>
    <property type="project" value="InterPro"/>
</dbReference>
<accession>A0A0G9MLY0</accession>
<comment type="caution">
    <text evidence="3">The sequence shown here is derived from an EMBL/GenBank/DDBJ whole genome shotgun (WGS) entry which is preliminary data.</text>
</comment>
<dbReference type="PATRIC" id="fig|502682.8.peg.1947"/>
<feature type="signal peptide" evidence="2">
    <location>
        <begin position="1"/>
        <end position="24"/>
    </location>
</feature>
<feature type="chain" id="PRO_5002579795" description="Copper resistance protein B" evidence="2">
    <location>
        <begin position="25"/>
        <end position="364"/>
    </location>
</feature>
<protein>
    <recommendedName>
        <fullName evidence="5">Copper resistance protein B</fullName>
    </recommendedName>
</protein>
<evidence type="ECO:0000313" key="4">
    <source>
        <dbReference type="Proteomes" id="UP000053070"/>
    </source>
</evidence>
<feature type="compositionally biased region" description="Basic and acidic residues" evidence="1">
    <location>
        <begin position="54"/>
        <end position="71"/>
    </location>
</feature>
<dbReference type="Pfam" id="PF05275">
    <property type="entry name" value="CopB"/>
    <property type="match status" value="1"/>
</dbReference>
<dbReference type="AlphaFoldDB" id="A0A0G9MLY0"/>
<evidence type="ECO:0000313" key="3">
    <source>
        <dbReference type="EMBL" id="KLE31741.1"/>
    </source>
</evidence>
<feature type="compositionally biased region" description="Basic and acidic residues" evidence="1">
    <location>
        <begin position="23"/>
        <end position="45"/>
    </location>
</feature>
<keyword evidence="2" id="KW-0732">Signal</keyword>
<keyword evidence="4" id="KW-1185">Reference proteome</keyword>